<feature type="compositionally biased region" description="Low complexity" evidence="1">
    <location>
        <begin position="88"/>
        <end position="97"/>
    </location>
</feature>
<dbReference type="Proteomes" id="UP001190700">
    <property type="component" value="Unassembled WGS sequence"/>
</dbReference>
<feature type="region of interest" description="Disordered" evidence="1">
    <location>
        <begin position="1"/>
        <end position="150"/>
    </location>
</feature>
<feature type="compositionally biased region" description="Acidic residues" evidence="1">
    <location>
        <begin position="55"/>
        <end position="77"/>
    </location>
</feature>
<gene>
    <name evidence="2" type="ORF">CYMTET_15507</name>
</gene>
<feature type="compositionally biased region" description="Acidic residues" evidence="1">
    <location>
        <begin position="28"/>
        <end position="40"/>
    </location>
</feature>
<dbReference type="Pfam" id="PF04910">
    <property type="entry name" value="Tcf25"/>
    <property type="match status" value="1"/>
</dbReference>
<proteinExistence type="predicted"/>
<dbReference type="InterPro" id="IPR006994">
    <property type="entry name" value="TCF25/Rqc1"/>
</dbReference>
<sequence>MSSRQRARLMAKDLPVHENTLANTNAENSDDGEEEDEDESDVRSRQPVNPFDLLGGEDEDTEEEEEQEQAQADEDCAEDKSVPNVAEPSSSPSISASTNDQSLVTGKDSNTPEDEPMDDSSGVGASKKKRKNKKKNKGKGPAATKEPALMDEVDLLCASIEQAGEKGAAGAGAEAAPASTPKERPRQHILAVDMRHLKAEDELRRIFGSRVMKTERASEKMEARKRNPGHLPRGVGQRAQKKSVLITPREHWPRQPSGLSMEVAGAQDGATLFRYTHSNSYLMVQRQFEECVEAHDPNRLARLVAHNPYHVDALLSLAEVYQQMNDLTKSGELVEQCLYGMECAWHPWFAPAMGLSRLDYDEPENRPFFVALFKHLQALGRSGCHRSAMECCKMLLALDARDPMGSLCCIDYYALMAEQYGFIPRLVDEFRGEDRSLALFPGFAFSLALARFRAEELSAAAGSSKGAPANLKQEDAATESSKAMLRTALLLHPGALHQLIEKLNEKSTAVPVDREWARILDCPLFDPNKVSEPSPSLQRLTSIFVERHHLLYRPPEVQAWLKRVSGEVASEVSAGGEASAEAGDSPSDWAAVRTSVFPPDSEDEYKHLTVAMFSDAISILPPEENPFAQGAGGQVPGEIPEELQAGLAQVLRANQNAEDLRDANPLIAFLRTMLPWVNVADLREGEAEALAQHILQAQQADAEEGEEGFEEVDFDHNMPD</sequence>
<feature type="compositionally biased region" description="Basic residues" evidence="1">
    <location>
        <begin position="126"/>
        <end position="138"/>
    </location>
</feature>
<name>A0AAE0GFC3_9CHLO</name>
<dbReference type="GO" id="GO:1990112">
    <property type="term" value="C:RQC complex"/>
    <property type="evidence" value="ECO:0007669"/>
    <property type="project" value="TreeGrafter"/>
</dbReference>
<evidence type="ECO:0008006" key="4">
    <source>
        <dbReference type="Google" id="ProtNLM"/>
    </source>
</evidence>
<dbReference type="EMBL" id="LGRX02006568">
    <property type="protein sequence ID" value="KAK3276411.1"/>
    <property type="molecule type" value="Genomic_DNA"/>
</dbReference>
<organism evidence="2 3">
    <name type="scientific">Cymbomonas tetramitiformis</name>
    <dbReference type="NCBI Taxonomy" id="36881"/>
    <lineage>
        <taxon>Eukaryota</taxon>
        <taxon>Viridiplantae</taxon>
        <taxon>Chlorophyta</taxon>
        <taxon>Pyramimonadophyceae</taxon>
        <taxon>Pyramimonadales</taxon>
        <taxon>Pyramimonadaceae</taxon>
        <taxon>Cymbomonas</taxon>
    </lineage>
</organism>
<keyword evidence="3" id="KW-1185">Reference proteome</keyword>
<reference evidence="2 3" key="1">
    <citation type="journal article" date="2015" name="Genome Biol. Evol.">
        <title>Comparative Genomics of a Bacterivorous Green Alga Reveals Evolutionary Causalities and Consequences of Phago-Mixotrophic Mode of Nutrition.</title>
        <authorList>
            <person name="Burns J.A."/>
            <person name="Paasch A."/>
            <person name="Narechania A."/>
            <person name="Kim E."/>
        </authorList>
    </citation>
    <scope>NUCLEOTIDE SEQUENCE [LARGE SCALE GENOMIC DNA]</scope>
    <source>
        <strain evidence="2 3">PLY_AMNH</strain>
    </source>
</reference>
<comment type="caution">
    <text evidence="2">The sequence shown here is derived from an EMBL/GenBank/DDBJ whole genome shotgun (WGS) entry which is preliminary data.</text>
</comment>
<protein>
    <recommendedName>
        <fullName evidence="4">Transcription factor 25</fullName>
    </recommendedName>
</protein>
<dbReference type="PANTHER" id="PTHR22684">
    <property type="entry name" value="NULP1-RELATED"/>
    <property type="match status" value="1"/>
</dbReference>
<accession>A0AAE0GFC3</accession>
<feature type="region of interest" description="Disordered" evidence="1">
    <location>
        <begin position="214"/>
        <end position="242"/>
    </location>
</feature>
<evidence type="ECO:0000313" key="3">
    <source>
        <dbReference type="Proteomes" id="UP001190700"/>
    </source>
</evidence>
<evidence type="ECO:0000313" key="2">
    <source>
        <dbReference type="EMBL" id="KAK3276411.1"/>
    </source>
</evidence>
<dbReference type="AlphaFoldDB" id="A0AAE0GFC3"/>
<evidence type="ECO:0000256" key="1">
    <source>
        <dbReference type="SAM" id="MobiDB-lite"/>
    </source>
</evidence>
<feature type="compositionally biased region" description="Polar residues" evidence="1">
    <location>
        <begin position="98"/>
        <end position="109"/>
    </location>
</feature>
<feature type="compositionally biased region" description="Basic and acidic residues" evidence="1">
    <location>
        <begin position="214"/>
        <end position="225"/>
    </location>
</feature>
<dbReference type="PANTHER" id="PTHR22684:SF0">
    <property type="entry name" value="RIBOSOME QUALITY CONTROL COMPLEX SUBUNIT TCF25"/>
    <property type="match status" value="1"/>
</dbReference>